<gene>
    <name evidence="1" type="ORF">DHV72_00475</name>
</gene>
<evidence type="ECO:0000313" key="2">
    <source>
        <dbReference type="Proteomes" id="UP000262210"/>
    </source>
</evidence>
<dbReference type="AlphaFoldDB" id="A0A9C7QRE3"/>
<evidence type="ECO:0000313" key="1">
    <source>
        <dbReference type="EMBL" id="HCJ98492.1"/>
    </source>
</evidence>
<reference evidence="1 2" key="1">
    <citation type="journal article" date="2018" name="Nat. Biotechnol.">
        <title>A standardized bacterial taxonomy based on genome phylogeny substantially revises the tree of life.</title>
        <authorList>
            <person name="Parks D.H."/>
            <person name="Chuvochina M."/>
            <person name="Waite D.W."/>
            <person name="Rinke C."/>
            <person name="Skarshewski A."/>
            <person name="Chaumeil P.A."/>
            <person name="Hugenholtz P."/>
        </authorList>
    </citation>
    <scope>NUCLEOTIDE SEQUENCE [LARGE SCALE GENOMIC DNA]</scope>
    <source>
        <strain evidence="1">UBA11264</strain>
    </source>
</reference>
<comment type="caution">
    <text evidence="1">The sequence shown here is derived from an EMBL/GenBank/DDBJ whole genome shotgun (WGS) entry which is preliminary data.</text>
</comment>
<dbReference type="Gene3D" id="3.90.70.20">
    <property type="match status" value="1"/>
</dbReference>
<name>A0A9C7QRE3_9GAMM</name>
<sequence>MSLCWINCVMSDGGLDSPEKLSQFYQASLFQNEFNKDSYPYEKLKFAREVLREKHSYVIYEIAGGWCYNSPVDCLATKGLLGEYLQRHSGSMICLLLFINPGLSQGHAVALYRDENNKHYYFYDPNEGVYLCEVNPHELLDSIKRYLHQVLKLEHVIVGGLFVKIKS</sequence>
<organism evidence="1 2">
    <name type="scientific">Serratia grimesii</name>
    <dbReference type="NCBI Taxonomy" id="82995"/>
    <lineage>
        <taxon>Bacteria</taxon>
        <taxon>Pseudomonadati</taxon>
        <taxon>Pseudomonadota</taxon>
        <taxon>Gammaproteobacteria</taxon>
        <taxon>Enterobacterales</taxon>
        <taxon>Yersiniaceae</taxon>
        <taxon>Serratia</taxon>
    </lineage>
</organism>
<dbReference type="Proteomes" id="UP000262210">
    <property type="component" value="Unassembled WGS sequence"/>
</dbReference>
<protein>
    <recommendedName>
        <fullName evidence="3">Peptidase C58 YopT-type domain-containing protein</fullName>
    </recommendedName>
</protein>
<accession>A0A9C7QRE3</accession>
<dbReference type="InterPro" id="IPR038765">
    <property type="entry name" value="Papain-like_cys_pep_sf"/>
</dbReference>
<proteinExistence type="predicted"/>
<dbReference type="EMBL" id="DPSM01000001">
    <property type="protein sequence ID" value="HCJ98492.1"/>
    <property type="molecule type" value="Genomic_DNA"/>
</dbReference>
<dbReference type="SUPFAM" id="SSF54001">
    <property type="entry name" value="Cysteine proteinases"/>
    <property type="match status" value="1"/>
</dbReference>
<evidence type="ECO:0008006" key="3">
    <source>
        <dbReference type="Google" id="ProtNLM"/>
    </source>
</evidence>